<dbReference type="STRING" id="363999.A0A439CQJ0"/>
<dbReference type="EMBL" id="RYZI01000569">
    <property type="protein sequence ID" value="RWA04435.1"/>
    <property type="molecule type" value="Genomic_DNA"/>
</dbReference>
<feature type="repeat" description="ANK" evidence="3">
    <location>
        <begin position="730"/>
        <end position="762"/>
    </location>
</feature>
<evidence type="ECO:0000313" key="5">
    <source>
        <dbReference type="EMBL" id="RWA04435.1"/>
    </source>
</evidence>
<dbReference type="Pfam" id="PF00023">
    <property type="entry name" value="Ank"/>
    <property type="match status" value="1"/>
</dbReference>
<dbReference type="Pfam" id="PF12796">
    <property type="entry name" value="Ank_2"/>
    <property type="match status" value="2"/>
</dbReference>
<dbReference type="SMART" id="SM00248">
    <property type="entry name" value="ANK"/>
    <property type="match status" value="13"/>
</dbReference>
<dbReference type="PROSITE" id="PS50088">
    <property type="entry name" value="ANK_REPEAT"/>
    <property type="match status" value="5"/>
</dbReference>
<feature type="repeat" description="ANK" evidence="3">
    <location>
        <begin position="628"/>
        <end position="660"/>
    </location>
</feature>
<evidence type="ECO:0000256" key="1">
    <source>
        <dbReference type="ARBA" id="ARBA00022737"/>
    </source>
</evidence>
<organism evidence="5 6">
    <name type="scientific">Xylaria grammica</name>
    <dbReference type="NCBI Taxonomy" id="363999"/>
    <lineage>
        <taxon>Eukaryota</taxon>
        <taxon>Fungi</taxon>
        <taxon>Dikarya</taxon>
        <taxon>Ascomycota</taxon>
        <taxon>Pezizomycotina</taxon>
        <taxon>Sordariomycetes</taxon>
        <taxon>Xylariomycetidae</taxon>
        <taxon>Xylariales</taxon>
        <taxon>Xylariaceae</taxon>
        <taxon>Xylaria</taxon>
    </lineage>
</organism>
<gene>
    <name evidence="5" type="ORF">EKO27_g10670</name>
</gene>
<dbReference type="Gene3D" id="1.25.40.20">
    <property type="entry name" value="Ankyrin repeat-containing domain"/>
    <property type="match status" value="4"/>
</dbReference>
<keyword evidence="2 3" id="KW-0040">ANK repeat</keyword>
<evidence type="ECO:0000256" key="2">
    <source>
        <dbReference type="ARBA" id="ARBA00023043"/>
    </source>
</evidence>
<keyword evidence="6" id="KW-1185">Reference proteome</keyword>
<dbReference type="PANTHER" id="PTHR24123:SF33">
    <property type="entry name" value="PROTEIN HOS4"/>
    <property type="match status" value="1"/>
</dbReference>
<feature type="repeat" description="ANK" evidence="3">
    <location>
        <begin position="299"/>
        <end position="331"/>
    </location>
</feature>
<evidence type="ECO:0000313" key="6">
    <source>
        <dbReference type="Proteomes" id="UP000286045"/>
    </source>
</evidence>
<dbReference type="InterPro" id="IPR036770">
    <property type="entry name" value="Ankyrin_rpt-contain_sf"/>
</dbReference>
<feature type="repeat" description="ANK" evidence="3">
    <location>
        <begin position="695"/>
        <end position="727"/>
    </location>
</feature>
<protein>
    <submittedName>
        <fullName evidence="5">Uncharacterized protein</fullName>
    </submittedName>
</protein>
<keyword evidence="1" id="KW-0677">Repeat</keyword>
<comment type="caution">
    <text evidence="5">The sequence shown here is derived from an EMBL/GenBank/DDBJ whole genome shotgun (WGS) entry which is preliminary data.</text>
</comment>
<dbReference type="PROSITE" id="PS50297">
    <property type="entry name" value="ANK_REP_REGION"/>
    <property type="match status" value="5"/>
</dbReference>
<accession>A0A439CQJ0</accession>
<feature type="region of interest" description="Disordered" evidence="4">
    <location>
        <begin position="952"/>
        <end position="971"/>
    </location>
</feature>
<dbReference type="SUPFAM" id="SSF48403">
    <property type="entry name" value="Ankyrin repeat"/>
    <property type="match status" value="2"/>
</dbReference>
<proteinExistence type="predicted"/>
<dbReference type="AlphaFoldDB" id="A0A439CQJ0"/>
<dbReference type="InterPro" id="IPR051165">
    <property type="entry name" value="Multifunctional_ANK_Repeat"/>
</dbReference>
<evidence type="ECO:0000256" key="4">
    <source>
        <dbReference type="SAM" id="MobiDB-lite"/>
    </source>
</evidence>
<sequence length="1012" mass="111601">MTSSATKESIYKSAIREKNYSIVSRLLKAGVDPNLPVEHYSDIGHSLRRGKLEVKLANHNINWRGIEIAAITADIRLGSILLRAGANVDTLDDNGFSILGLIGLDGNTRNFGDCLKFAHILIEHGAKVNLECEHGNTNMPSPLESAVVRQDHLLASLLIEKGANEISYTNPCSCRLSTVRLRITLPPFGLRGSPLSTAIVSDNGEMTRRLLEPILSQPDQAAPGFIREILLVSCLAGDAATVSKLLSLGVVDLNENWEDGITPLVATAWNPDITIANMLVIAGANIGPRSGRDIDKQISVPTPIHAAAFYGNANMVRILIDRGATCNVYYMRERETGYCYWPPDDLPFGLSSPLHLALISKSVETVTLLLPHSEITRGELALAINLGDQSIISELISRGADILSVCENGTTVLEAAVEKSNIEMISHFFASGGKYRSSALYIATKLAVQTEDCFVVKLLIDYRPSGPIDSYEASCLVLASRESEWDLAYQLLGSFPSGPSQSFYGDKFGRHHIYKAPGLVDYPDHGGVGITPLCAACLSGNVSLVNTMIQQGYAFQDNDRISFWESISTHDERSSSIISSFLSIGQPERMNLIGRQMYLCCAVVSRDIQRTRQFIGLVVTLNFSIGTLGATPLVYAVEINHRELVSMLIDAGANINYAPGTRSPLQVAAQSGHVEMATFLIDRGADINRPAYYKFGATALQYSAIQGHLGLARILIEHEADINAPPAKHDGRTALEGAAEHGRLDMIQFLLEMGANVRGRMRIYYIRSVWFATENCHGTITKYLKEYGSWTEEDQILYNQPDLPYSTTNFHYDEQSNKWHAGRLVHDRGFSYSVGSSREVASVEGSAYSDLSEEEETFDGYYERPDVRHESERASEDWLRSLVDTFDESAGIDVIQEEETSNHPALPLRTSNRIFTEPNSLQELSCENGEAGIVEEIETDEEPEPESYRISVESKHTTGDQQRSLVAEQDPDLQVRSMPDIVNEQDVSTSMGFMPWNDPFFGADEPENAWDI</sequence>
<dbReference type="Proteomes" id="UP000286045">
    <property type="component" value="Unassembled WGS sequence"/>
</dbReference>
<dbReference type="PANTHER" id="PTHR24123">
    <property type="entry name" value="ANKYRIN REPEAT-CONTAINING"/>
    <property type="match status" value="1"/>
</dbReference>
<feature type="repeat" description="ANK" evidence="3">
    <location>
        <begin position="660"/>
        <end position="692"/>
    </location>
</feature>
<reference evidence="5 6" key="1">
    <citation type="submission" date="2018-12" db="EMBL/GenBank/DDBJ databases">
        <title>Draft genome sequence of Xylaria grammica IHI A82.</title>
        <authorList>
            <person name="Buettner E."/>
            <person name="Kellner H."/>
        </authorList>
    </citation>
    <scope>NUCLEOTIDE SEQUENCE [LARGE SCALE GENOMIC DNA]</scope>
    <source>
        <strain evidence="5 6">IHI A82</strain>
    </source>
</reference>
<dbReference type="InterPro" id="IPR002110">
    <property type="entry name" value="Ankyrin_rpt"/>
</dbReference>
<name>A0A439CQJ0_9PEZI</name>
<evidence type="ECO:0000256" key="3">
    <source>
        <dbReference type="PROSITE-ProRule" id="PRU00023"/>
    </source>
</evidence>